<comment type="similarity">
    <text evidence="2">Belongs to the bacterial solute-binding protein 5 family.</text>
</comment>
<dbReference type="InterPro" id="IPR039424">
    <property type="entry name" value="SBP_5"/>
</dbReference>
<name>A0A5B0DZ88_9HYPH</name>
<comment type="subcellular location">
    <subcellularLocation>
        <location evidence="1">Periplasm</location>
    </subcellularLocation>
</comment>
<evidence type="ECO:0000256" key="4">
    <source>
        <dbReference type="SAM" id="SignalP"/>
    </source>
</evidence>
<dbReference type="AlphaFoldDB" id="A0A5B0DZ88"/>
<reference evidence="6 7" key="1">
    <citation type="submission" date="2019-08" db="EMBL/GenBank/DDBJ databases">
        <title>Aureimonas fodiniaquatilis sp. nov., isolated from a coal mine wastewater.</title>
        <authorList>
            <person name="Kim W."/>
        </authorList>
    </citation>
    <scope>NUCLEOTIDE SEQUENCE [LARGE SCALE GENOMIC DNA]</scope>
    <source>
        <strain evidence="6 7">CAU 1482</strain>
    </source>
</reference>
<dbReference type="EMBL" id="VTWH01000001">
    <property type="protein sequence ID" value="KAA0971853.1"/>
    <property type="molecule type" value="Genomic_DNA"/>
</dbReference>
<dbReference type="PANTHER" id="PTHR30290">
    <property type="entry name" value="PERIPLASMIC BINDING COMPONENT OF ABC TRANSPORTER"/>
    <property type="match status" value="1"/>
</dbReference>
<evidence type="ECO:0000256" key="2">
    <source>
        <dbReference type="ARBA" id="ARBA00005695"/>
    </source>
</evidence>
<dbReference type="Gene3D" id="3.10.105.10">
    <property type="entry name" value="Dipeptide-binding Protein, Domain 3"/>
    <property type="match status" value="1"/>
</dbReference>
<organism evidence="6 7">
    <name type="scientific">Aureimonas fodinaquatilis</name>
    <dbReference type="NCBI Taxonomy" id="2565783"/>
    <lineage>
        <taxon>Bacteria</taxon>
        <taxon>Pseudomonadati</taxon>
        <taxon>Pseudomonadota</taxon>
        <taxon>Alphaproteobacteria</taxon>
        <taxon>Hyphomicrobiales</taxon>
        <taxon>Aurantimonadaceae</taxon>
        <taxon>Aureimonas</taxon>
    </lineage>
</organism>
<dbReference type="GO" id="GO:0043190">
    <property type="term" value="C:ATP-binding cassette (ABC) transporter complex"/>
    <property type="evidence" value="ECO:0007669"/>
    <property type="project" value="InterPro"/>
</dbReference>
<evidence type="ECO:0000259" key="5">
    <source>
        <dbReference type="Pfam" id="PF00496"/>
    </source>
</evidence>
<keyword evidence="3 4" id="KW-0732">Signal</keyword>
<dbReference type="GO" id="GO:1904680">
    <property type="term" value="F:peptide transmembrane transporter activity"/>
    <property type="evidence" value="ECO:0007669"/>
    <property type="project" value="TreeGrafter"/>
</dbReference>
<feature type="domain" description="Solute-binding protein family 5" evidence="5">
    <location>
        <begin position="73"/>
        <end position="439"/>
    </location>
</feature>
<proteinExistence type="inferred from homology"/>
<protein>
    <submittedName>
        <fullName evidence="6">ABC transporter substrate-binding protein</fullName>
    </submittedName>
</protein>
<gene>
    <name evidence="6" type="ORF">FPY71_01605</name>
</gene>
<feature type="chain" id="PRO_5023104894" evidence="4">
    <location>
        <begin position="28"/>
        <end position="526"/>
    </location>
</feature>
<accession>A0A5B0DZ88</accession>
<dbReference type="Proteomes" id="UP000324738">
    <property type="component" value="Unassembled WGS sequence"/>
</dbReference>
<sequence length="526" mass="58549">MNYLTRHAVLAFSIPLFISGAMGFAHAQNDSIVVGLSGDPTIINSGITTEISSSVVGAQIYSTIVRLDSEGNPIPSLAESWEVSDDGLTYTFKFFDGIKWHDGTPFTSQDVAWSLLNINREFNGPAGGLLKAVETIETPDDRTAVFKLSTPYPPLLRGLAYFNSSTILPRHIFDNGQDPRENPANLKPIGTGPFVFSEFRPGSHITLQRNEDYHLDGPHVERLIYQIIPNEAARGLALETGEIDYIPYHVMPLGEVDRLQNARDITVAFQKRSIAGQYQAFLNTREGPLAEKAVRQALYHAMNRDELLEKAGFGHGTVSKGGPLSSELPIFYTDDVKQYPYDPELANKMLDEAGFERGADGKRFTLRISYALSEGPMQNVAQLLRSNFAAVGVDLVDQGMETSAWRDRSFVQWDFDITMGSYASGPDPAIGAAAFYTCDRIQRISGHNASAYCNEEVDALFSQGSQELNEDRRIEIYHEAAAQVTEDVPHWWFWDRYYPIAFRANLEGITEDITGYGTMDGVRWVE</sequence>
<dbReference type="PANTHER" id="PTHR30290:SF38">
    <property type="entry name" value="D,D-DIPEPTIDE-BINDING PERIPLASMIC PROTEIN DDPA-RELATED"/>
    <property type="match status" value="1"/>
</dbReference>
<dbReference type="GO" id="GO:0015833">
    <property type="term" value="P:peptide transport"/>
    <property type="evidence" value="ECO:0007669"/>
    <property type="project" value="TreeGrafter"/>
</dbReference>
<evidence type="ECO:0000256" key="1">
    <source>
        <dbReference type="ARBA" id="ARBA00004418"/>
    </source>
</evidence>
<dbReference type="InterPro" id="IPR000914">
    <property type="entry name" value="SBP_5_dom"/>
</dbReference>
<evidence type="ECO:0000256" key="3">
    <source>
        <dbReference type="ARBA" id="ARBA00022729"/>
    </source>
</evidence>
<dbReference type="Pfam" id="PF00496">
    <property type="entry name" value="SBP_bac_5"/>
    <property type="match status" value="1"/>
</dbReference>
<dbReference type="OrthoDB" id="8144963at2"/>
<feature type="signal peptide" evidence="4">
    <location>
        <begin position="1"/>
        <end position="27"/>
    </location>
</feature>
<dbReference type="InterPro" id="IPR030678">
    <property type="entry name" value="Peptide/Ni-bd"/>
</dbReference>
<evidence type="ECO:0000313" key="6">
    <source>
        <dbReference type="EMBL" id="KAA0971853.1"/>
    </source>
</evidence>
<dbReference type="Gene3D" id="3.90.76.10">
    <property type="entry name" value="Dipeptide-binding Protein, Domain 1"/>
    <property type="match status" value="1"/>
</dbReference>
<dbReference type="CDD" id="cd08517">
    <property type="entry name" value="PBP2_NikA_DppA_OppA_like_13"/>
    <property type="match status" value="1"/>
</dbReference>
<dbReference type="RefSeq" id="WP_149296978.1">
    <property type="nucleotide sequence ID" value="NZ_VTWH01000001.1"/>
</dbReference>
<dbReference type="SUPFAM" id="SSF53850">
    <property type="entry name" value="Periplasmic binding protein-like II"/>
    <property type="match status" value="1"/>
</dbReference>
<dbReference type="PIRSF" id="PIRSF002741">
    <property type="entry name" value="MppA"/>
    <property type="match status" value="1"/>
</dbReference>
<evidence type="ECO:0000313" key="7">
    <source>
        <dbReference type="Proteomes" id="UP000324738"/>
    </source>
</evidence>
<comment type="caution">
    <text evidence="6">The sequence shown here is derived from an EMBL/GenBank/DDBJ whole genome shotgun (WGS) entry which is preliminary data.</text>
</comment>
<dbReference type="Gene3D" id="3.40.190.10">
    <property type="entry name" value="Periplasmic binding protein-like II"/>
    <property type="match status" value="1"/>
</dbReference>
<keyword evidence="7" id="KW-1185">Reference proteome</keyword>
<dbReference type="GO" id="GO:0030288">
    <property type="term" value="C:outer membrane-bounded periplasmic space"/>
    <property type="evidence" value="ECO:0007669"/>
    <property type="project" value="UniProtKB-ARBA"/>
</dbReference>